<dbReference type="InterPro" id="IPR029044">
    <property type="entry name" value="Nucleotide-diphossugar_trans"/>
</dbReference>
<protein>
    <submittedName>
        <fullName evidence="1">Acylneuraminate cytidylyltransferase family protein</fullName>
    </submittedName>
</protein>
<dbReference type="PANTHER" id="PTHR21485:SF6">
    <property type="entry name" value="N-ACYLNEURAMINATE CYTIDYLYLTRANSFERASE-RELATED"/>
    <property type="match status" value="1"/>
</dbReference>
<accession>A0A5P8NY38</accession>
<organism evidence="1 2">
    <name type="scientific">Sulfurimonas lithotrophica</name>
    <dbReference type="NCBI Taxonomy" id="2590022"/>
    <lineage>
        <taxon>Bacteria</taxon>
        <taxon>Pseudomonadati</taxon>
        <taxon>Campylobacterota</taxon>
        <taxon>Epsilonproteobacteria</taxon>
        <taxon>Campylobacterales</taxon>
        <taxon>Sulfurimonadaceae</taxon>
        <taxon>Sulfurimonas</taxon>
    </lineage>
</organism>
<dbReference type="OrthoDB" id="9805604at2"/>
<reference evidence="1 2" key="1">
    <citation type="submission" date="2019-09" db="EMBL/GenBank/DDBJ databases">
        <title>Sulfurimonas gotlandica sp. nov., a chemoautotrophic and psychrotolerant epsilonproteobacterium isolated from a pelagic redoxcline, and an emended description of the genus Sulfurimonas.</title>
        <authorList>
            <person name="Wang S."/>
            <person name="Jiang L."/>
            <person name="Shao S."/>
        </authorList>
    </citation>
    <scope>NUCLEOTIDE SEQUENCE [LARGE SCALE GENOMIC DNA]</scope>
    <source>
        <strain evidence="1 2">GYSZ_1</strain>
    </source>
</reference>
<dbReference type="SUPFAM" id="SSF53448">
    <property type="entry name" value="Nucleotide-diphospho-sugar transferases"/>
    <property type="match status" value="1"/>
</dbReference>
<evidence type="ECO:0000313" key="2">
    <source>
        <dbReference type="Proteomes" id="UP000326944"/>
    </source>
</evidence>
<dbReference type="EMBL" id="CP043617">
    <property type="protein sequence ID" value="QFR48341.1"/>
    <property type="molecule type" value="Genomic_DNA"/>
</dbReference>
<dbReference type="Pfam" id="PF02348">
    <property type="entry name" value="CTP_transf_3"/>
    <property type="match status" value="1"/>
</dbReference>
<evidence type="ECO:0000313" key="1">
    <source>
        <dbReference type="EMBL" id="QFR48341.1"/>
    </source>
</evidence>
<dbReference type="KEGG" id="sulg:FJR48_00810"/>
<sequence length="228" mass="25761">MKFLSIIPAREGSKGLKDKNIATLSNKPLIAWTIQASLKSKYISKTIVSSDSKKILDISKAFGSEVILRPSTLALDNTPSEPVIKHLLNSLDEEFDFIVLLQPTSPLRDSFDIDNSIDLLIREKASSLISVKEIDNKILKSFKIDENGYLEPISNNEYPFMPRQSLPKVYMPNGAIYIISTSEFLKHEKLISNRCISYIMSDEKSIDIDGQNDLEICEAILNKWSVYE</sequence>
<keyword evidence="2" id="KW-1185">Reference proteome</keyword>
<dbReference type="CDD" id="cd02513">
    <property type="entry name" value="CMP-NeuAc_Synthase"/>
    <property type="match status" value="1"/>
</dbReference>
<dbReference type="PANTHER" id="PTHR21485">
    <property type="entry name" value="HAD SUPERFAMILY MEMBERS CMAS AND KDSC"/>
    <property type="match status" value="1"/>
</dbReference>
<keyword evidence="1" id="KW-0808">Transferase</keyword>
<dbReference type="InterPro" id="IPR003329">
    <property type="entry name" value="Cytidylyl_trans"/>
</dbReference>
<dbReference type="GO" id="GO:0008781">
    <property type="term" value="F:N-acylneuraminate cytidylyltransferase activity"/>
    <property type="evidence" value="ECO:0007669"/>
    <property type="project" value="TreeGrafter"/>
</dbReference>
<dbReference type="Proteomes" id="UP000326944">
    <property type="component" value="Chromosome"/>
</dbReference>
<keyword evidence="1" id="KW-0548">Nucleotidyltransferase</keyword>
<dbReference type="AlphaFoldDB" id="A0A5P8NY38"/>
<proteinExistence type="predicted"/>
<name>A0A5P8NY38_9BACT</name>
<dbReference type="InterPro" id="IPR050793">
    <property type="entry name" value="CMP-NeuNAc_synthase"/>
</dbReference>
<gene>
    <name evidence="1" type="ORF">FJR48_00810</name>
</gene>
<dbReference type="RefSeq" id="WP_152306284.1">
    <property type="nucleotide sequence ID" value="NZ_CP043617.1"/>
</dbReference>
<dbReference type="Gene3D" id="3.90.550.10">
    <property type="entry name" value="Spore Coat Polysaccharide Biosynthesis Protein SpsA, Chain A"/>
    <property type="match status" value="1"/>
</dbReference>